<keyword evidence="12" id="KW-0282">Flagellum</keyword>
<comment type="subcellular location">
    <subcellularLocation>
        <location evidence="1">Cell membrane</location>
        <topology evidence="1">Peripheral membrane protein</topology>
        <orientation evidence="1">Cytoplasmic side</orientation>
    </subcellularLocation>
</comment>
<sequence length="147" mass="17963">MSYQYKFARVMSIKENEKDRLTAEYNEAVQKFEKAGQQLYEYLKQKEQLIDQHAEKMGKGLSITEIKQFQLFIENLEKMISMCQQKVTTTRQRMQMAEVKLRDKNMEVKKFEKMKVKDFQRYREWQNEMESRQMDEVSIQQYMIRGN</sequence>
<gene>
    <name evidence="12" type="primary">fliJ</name>
    <name evidence="12" type="ORF">ACFOU2_03355</name>
</gene>
<dbReference type="Pfam" id="PF02050">
    <property type="entry name" value="FliJ"/>
    <property type="match status" value="1"/>
</dbReference>
<protein>
    <recommendedName>
        <fullName evidence="3">Flagellar FliJ protein</fullName>
    </recommendedName>
</protein>
<keyword evidence="10" id="KW-1006">Bacterial flagellum protein export</keyword>
<keyword evidence="12" id="KW-0969">Cilium</keyword>
<evidence type="ECO:0000256" key="3">
    <source>
        <dbReference type="ARBA" id="ARBA00020392"/>
    </source>
</evidence>
<name>A0ABV8AX46_9BACI</name>
<evidence type="ECO:0000256" key="10">
    <source>
        <dbReference type="ARBA" id="ARBA00023225"/>
    </source>
</evidence>
<dbReference type="InterPro" id="IPR012823">
    <property type="entry name" value="Flagell_FliJ"/>
</dbReference>
<evidence type="ECO:0000256" key="1">
    <source>
        <dbReference type="ARBA" id="ARBA00004413"/>
    </source>
</evidence>
<evidence type="ECO:0000256" key="5">
    <source>
        <dbReference type="ARBA" id="ARBA00022475"/>
    </source>
</evidence>
<evidence type="ECO:0000256" key="8">
    <source>
        <dbReference type="ARBA" id="ARBA00022927"/>
    </source>
</evidence>
<evidence type="ECO:0000256" key="11">
    <source>
        <dbReference type="SAM" id="Coils"/>
    </source>
</evidence>
<keyword evidence="5" id="KW-1003">Cell membrane</keyword>
<evidence type="ECO:0000313" key="12">
    <source>
        <dbReference type="EMBL" id="MFC3882572.1"/>
    </source>
</evidence>
<evidence type="ECO:0000256" key="9">
    <source>
        <dbReference type="ARBA" id="ARBA00023136"/>
    </source>
</evidence>
<dbReference type="NCBIfam" id="TIGR02473">
    <property type="entry name" value="flagell_FliJ"/>
    <property type="match status" value="1"/>
</dbReference>
<keyword evidence="4" id="KW-0813">Transport</keyword>
<feature type="coiled-coil region" evidence="11">
    <location>
        <begin position="11"/>
        <end position="38"/>
    </location>
</feature>
<dbReference type="EMBL" id="JBHRZT010000020">
    <property type="protein sequence ID" value="MFC3882572.1"/>
    <property type="molecule type" value="Genomic_DNA"/>
</dbReference>
<reference evidence="13" key="1">
    <citation type="journal article" date="2019" name="Int. J. Syst. Evol. Microbiol.">
        <title>The Global Catalogue of Microorganisms (GCM) 10K type strain sequencing project: providing services to taxonomists for standard genome sequencing and annotation.</title>
        <authorList>
            <consortium name="The Broad Institute Genomics Platform"/>
            <consortium name="The Broad Institute Genome Sequencing Center for Infectious Disease"/>
            <person name="Wu L."/>
            <person name="Ma J."/>
        </authorList>
    </citation>
    <scope>NUCLEOTIDE SEQUENCE [LARGE SCALE GENOMIC DNA]</scope>
    <source>
        <strain evidence="13">CCUG 61889</strain>
    </source>
</reference>
<dbReference type="RefSeq" id="WP_377912172.1">
    <property type="nucleotide sequence ID" value="NZ_JBHRZT010000020.1"/>
</dbReference>
<keyword evidence="11" id="KW-0175">Coiled coil</keyword>
<dbReference type="InterPro" id="IPR053716">
    <property type="entry name" value="Flag_assembly_chemotaxis_eff"/>
</dbReference>
<keyword evidence="9" id="KW-0472">Membrane</keyword>
<keyword evidence="12" id="KW-0966">Cell projection</keyword>
<evidence type="ECO:0000256" key="6">
    <source>
        <dbReference type="ARBA" id="ARBA00022500"/>
    </source>
</evidence>
<accession>A0ABV8AX46</accession>
<proteinExistence type="inferred from homology"/>
<dbReference type="Proteomes" id="UP001595752">
    <property type="component" value="Unassembled WGS sequence"/>
</dbReference>
<organism evidence="12 13">
    <name type="scientific">Bacillus songklensis</name>
    <dbReference type="NCBI Taxonomy" id="1069116"/>
    <lineage>
        <taxon>Bacteria</taxon>
        <taxon>Bacillati</taxon>
        <taxon>Bacillota</taxon>
        <taxon>Bacilli</taxon>
        <taxon>Bacillales</taxon>
        <taxon>Bacillaceae</taxon>
        <taxon>Bacillus</taxon>
    </lineage>
</organism>
<dbReference type="Gene3D" id="1.10.287.1700">
    <property type="match status" value="1"/>
</dbReference>
<keyword evidence="13" id="KW-1185">Reference proteome</keyword>
<comment type="similarity">
    <text evidence="2">Belongs to the FliJ family.</text>
</comment>
<evidence type="ECO:0000256" key="4">
    <source>
        <dbReference type="ARBA" id="ARBA00022448"/>
    </source>
</evidence>
<evidence type="ECO:0000256" key="2">
    <source>
        <dbReference type="ARBA" id="ARBA00010004"/>
    </source>
</evidence>
<evidence type="ECO:0000256" key="7">
    <source>
        <dbReference type="ARBA" id="ARBA00022795"/>
    </source>
</evidence>
<comment type="caution">
    <text evidence="12">The sequence shown here is derived from an EMBL/GenBank/DDBJ whole genome shotgun (WGS) entry which is preliminary data.</text>
</comment>
<keyword evidence="6" id="KW-0145">Chemotaxis</keyword>
<feature type="coiled-coil region" evidence="11">
    <location>
        <begin position="73"/>
        <end position="114"/>
    </location>
</feature>
<keyword evidence="8" id="KW-0653">Protein transport</keyword>
<evidence type="ECO:0000313" key="13">
    <source>
        <dbReference type="Proteomes" id="UP001595752"/>
    </source>
</evidence>
<keyword evidence="7" id="KW-1005">Bacterial flagellum biogenesis</keyword>